<feature type="domain" description="Tudor" evidence="3">
    <location>
        <begin position="25"/>
        <end position="85"/>
    </location>
</feature>
<dbReference type="SMART" id="SM00743">
    <property type="entry name" value="Agenet"/>
    <property type="match status" value="1"/>
</dbReference>
<dbReference type="Gene3D" id="2.30.30.140">
    <property type="match status" value="1"/>
</dbReference>
<dbReference type="Proteomes" id="UP000324897">
    <property type="component" value="Chromosome 1"/>
</dbReference>
<dbReference type="OrthoDB" id="687110at2759"/>
<organism evidence="5 6">
    <name type="scientific">Eragrostis curvula</name>
    <name type="common">weeping love grass</name>
    <dbReference type="NCBI Taxonomy" id="38414"/>
    <lineage>
        <taxon>Eukaryota</taxon>
        <taxon>Viridiplantae</taxon>
        <taxon>Streptophyta</taxon>
        <taxon>Embryophyta</taxon>
        <taxon>Tracheophyta</taxon>
        <taxon>Spermatophyta</taxon>
        <taxon>Magnoliopsida</taxon>
        <taxon>Liliopsida</taxon>
        <taxon>Poales</taxon>
        <taxon>Poaceae</taxon>
        <taxon>PACMAD clade</taxon>
        <taxon>Chloridoideae</taxon>
        <taxon>Eragrostideae</taxon>
        <taxon>Eragrostidinae</taxon>
        <taxon>Eragrostis</taxon>
    </lineage>
</organism>
<dbReference type="PANTHER" id="PTHR31917:SF147">
    <property type="entry name" value="AGENET DOMAIN-CONTAINING PROTEIN"/>
    <property type="match status" value="1"/>
</dbReference>
<name>A0A5J9V9H2_9POAL</name>
<dbReference type="Gramene" id="TVU31550">
    <property type="protein sequence ID" value="TVU31550"/>
    <property type="gene ID" value="EJB05_23239"/>
</dbReference>
<keyword evidence="6" id="KW-1185">Reference proteome</keyword>
<proteinExistence type="predicted"/>
<evidence type="ECO:0000259" key="3">
    <source>
        <dbReference type="SMART" id="SM00333"/>
    </source>
</evidence>
<evidence type="ECO:0000256" key="1">
    <source>
        <dbReference type="ARBA" id="ARBA00022448"/>
    </source>
</evidence>
<feature type="domain" description="Agenet" evidence="4">
    <location>
        <begin position="25"/>
        <end position="84"/>
    </location>
</feature>
<keyword evidence="2" id="KW-0341">Growth regulation</keyword>
<dbReference type="Pfam" id="PF05266">
    <property type="entry name" value="DUF724"/>
    <property type="match status" value="1"/>
</dbReference>
<keyword evidence="1" id="KW-0813">Transport</keyword>
<protein>
    <recommendedName>
        <fullName evidence="7">Agenet domain-containing protein</fullName>
    </recommendedName>
</protein>
<evidence type="ECO:0000256" key="2">
    <source>
        <dbReference type="ARBA" id="ARBA00022604"/>
    </source>
</evidence>
<accession>A0A5J9V9H2</accession>
<dbReference type="InterPro" id="IPR002999">
    <property type="entry name" value="Tudor"/>
</dbReference>
<reference evidence="5 6" key="1">
    <citation type="journal article" date="2019" name="Sci. Rep.">
        <title>A high-quality genome of Eragrostis curvula grass provides insights into Poaceae evolution and supports new strategies to enhance forage quality.</title>
        <authorList>
            <person name="Carballo J."/>
            <person name="Santos B.A.C.M."/>
            <person name="Zappacosta D."/>
            <person name="Garbus I."/>
            <person name="Selva J.P."/>
            <person name="Gallo C.A."/>
            <person name="Diaz A."/>
            <person name="Albertini E."/>
            <person name="Caccamo M."/>
            <person name="Echenique V."/>
        </authorList>
    </citation>
    <scope>NUCLEOTIDE SEQUENCE [LARGE SCALE GENOMIC DNA]</scope>
    <source>
        <strain evidence="6">cv. Victoria</strain>
        <tissue evidence="5">Leaf</tissue>
    </source>
</reference>
<sequence>MCPSPPLSPVPEEDAAQEEKPALATAYEVGDKVEVQRIPEFTTYWYPATVVAVLAEQQRCVVQYDDAASDTVDWLRIRCKPPAGIPVEEDDGIDLPLRGLGRDRSASKPGMGSSHIFQAGDGIEQQRWHGDYGERRCPETVESAFDPRNCTYVVQRKFGGCLIVGKQVCLEKIRPAVVKSDECLLDLSPGAKVEVRCDGMWAIGVVLGAVVQGCHRKEDYHDQGKKGSEATVQVGLEYHAMEHCDFFQGHAKFWWQSASARKEQQQLDIMPDGFEHTSVSNKDNVSRNTSCLVSGNTGTYKEGNTSREKLKFGKKRLEEQYNPHSSLDATTMQLSTMGKHDSLLDKGMTATIDSSCEANRNEHQVATYIPFVKNFPVWSTFEEIEVFKKMPQQPHFGPLQKEWPVRREGIALGLMGSFANVVESIRKSSIEDSDESFEENSCILSQLKDIGFSVDKLQTCLNELIQMKSKYAKHIKEKDVVQAQKQLKGE</sequence>
<dbReference type="EMBL" id="RWGY01000011">
    <property type="protein sequence ID" value="TVU31550.1"/>
    <property type="molecule type" value="Genomic_DNA"/>
</dbReference>
<dbReference type="Pfam" id="PF05641">
    <property type="entry name" value="Agenet"/>
    <property type="match status" value="1"/>
</dbReference>
<dbReference type="InterPro" id="IPR008395">
    <property type="entry name" value="Agenet-like_dom"/>
</dbReference>
<evidence type="ECO:0000313" key="5">
    <source>
        <dbReference type="EMBL" id="TVU31550.1"/>
    </source>
</evidence>
<evidence type="ECO:0008006" key="7">
    <source>
        <dbReference type="Google" id="ProtNLM"/>
    </source>
</evidence>
<gene>
    <name evidence="5" type="ORF">EJB05_23239</name>
</gene>
<comment type="caution">
    <text evidence="5">The sequence shown here is derived from an EMBL/GenBank/DDBJ whole genome shotgun (WGS) entry which is preliminary data.</text>
</comment>
<dbReference type="InterPro" id="IPR014002">
    <property type="entry name" value="Agenet_dom_plant"/>
</dbReference>
<dbReference type="InterPro" id="IPR007930">
    <property type="entry name" value="DUF724"/>
</dbReference>
<dbReference type="AlphaFoldDB" id="A0A5J9V9H2"/>
<dbReference type="PANTHER" id="PTHR31917">
    <property type="entry name" value="AGENET DOMAIN-CONTAINING PROTEIN-RELATED"/>
    <property type="match status" value="1"/>
</dbReference>
<evidence type="ECO:0000259" key="4">
    <source>
        <dbReference type="SMART" id="SM00743"/>
    </source>
</evidence>
<dbReference type="SMART" id="SM00333">
    <property type="entry name" value="TUDOR"/>
    <property type="match status" value="1"/>
</dbReference>
<evidence type="ECO:0000313" key="6">
    <source>
        <dbReference type="Proteomes" id="UP000324897"/>
    </source>
</evidence>